<feature type="domain" description="BFN" evidence="4">
    <location>
        <begin position="50"/>
        <end position="206"/>
    </location>
</feature>
<dbReference type="PROSITE" id="PS51658">
    <property type="entry name" value="BFN"/>
    <property type="match status" value="1"/>
</dbReference>
<evidence type="ECO:0000256" key="2">
    <source>
        <dbReference type="ARBA" id="ARBA00025428"/>
    </source>
</evidence>
<dbReference type="AlphaFoldDB" id="A0A2V0NKK9"/>
<dbReference type="SUPFAM" id="SSF103256">
    <property type="entry name" value="Hypothetical protein TM0160"/>
    <property type="match status" value="1"/>
</dbReference>
<dbReference type="InterPro" id="IPR001943">
    <property type="entry name" value="UVR_dom"/>
</dbReference>
<organism evidence="5 6">
    <name type="scientific">Raphidocelis subcapitata</name>
    <dbReference type="NCBI Taxonomy" id="307507"/>
    <lineage>
        <taxon>Eukaryota</taxon>
        <taxon>Viridiplantae</taxon>
        <taxon>Chlorophyta</taxon>
        <taxon>core chlorophytes</taxon>
        <taxon>Chlorophyceae</taxon>
        <taxon>CS clade</taxon>
        <taxon>Sphaeropleales</taxon>
        <taxon>Selenastraceae</taxon>
        <taxon>Raphidocelis</taxon>
    </lineage>
</organism>
<evidence type="ECO:0000259" key="4">
    <source>
        <dbReference type="PROSITE" id="PS51658"/>
    </source>
</evidence>
<dbReference type="EMBL" id="BDRX01000002">
    <property type="protein sequence ID" value="GBF87861.1"/>
    <property type="molecule type" value="Genomic_DNA"/>
</dbReference>
<dbReference type="PANTHER" id="PTHR15160">
    <property type="entry name" value="VON HIPPEL-LINDAU PROTEIN"/>
    <property type="match status" value="1"/>
</dbReference>
<comment type="caution">
    <text evidence="5">The sequence shown here is derived from an EMBL/GenBank/DDBJ whole genome shotgun (WGS) entry which is preliminary data.</text>
</comment>
<dbReference type="PANTHER" id="PTHR15160:SF1">
    <property type="entry name" value="VON HIPPEL-LINDAU DISEASE TUMOR SUPPRESSOR"/>
    <property type="match status" value="1"/>
</dbReference>
<dbReference type="Proteomes" id="UP000247498">
    <property type="component" value="Unassembled WGS sequence"/>
</dbReference>
<keyword evidence="6" id="KW-1185">Reference proteome</keyword>
<feature type="compositionally biased region" description="Low complexity" evidence="3">
    <location>
        <begin position="229"/>
        <end position="261"/>
    </location>
</feature>
<dbReference type="InParanoid" id="A0A2V0NKK9"/>
<comment type="function">
    <text evidence="2">Bifunctional nuclease with both RNase and DNase activities. Involved in basal defense response. Participates in abscisic acid-derived callose deposition following infection by a necrotrophic pathogen.</text>
</comment>
<dbReference type="GO" id="GO:0005634">
    <property type="term" value="C:nucleus"/>
    <property type="evidence" value="ECO:0007669"/>
    <property type="project" value="TreeGrafter"/>
</dbReference>
<name>A0A2V0NKK9_9CHLO</name>
<dbReference type="GO" id="GO:0030891">
    <property type="term" value="C:VCB complex"/>
    <property type="evidence" value="ECO:0007669"/>
    <property type="project" value="TreeGrafter"/>
</dbReference>
<dbReference type="Pfam" id="PF02151">
    <property type="entry name" value="UVR"/>
    <property type="match status" value="1"/>
</dbReference>
<accession>A0A2V0NKK9</accession>
<evidence type="ECO:0000313" key="6">
    <source>
        <dbReference type="Proteomes" id="UP000247498"/>
    </source>
</evidence>
<feature type="region of interest" description="Disordered" evidence="3">
    <location>
        <begin position="223"/>
        <end position="284"/>
    </location>
</feature>
<reference evidence="5 6" key="1">
    <citation type="journal article" date="2018" name="Sci. Rep.">
        <title>Raphidocelis subcapitata (=Pseudokirchneriella subcapitata) provides an insight into genome evolution and environmental adaptations in the Sphaeropleales.</title>
        <authorList>
            <person name="Suzuki S."/>
            <person name="Yamaguchi H."/>
            <person name="Nakajima N."/>
            <person name="Kawachi M."/>
        </authorList>
    </citation>
    <scope>NUCLEOTIDE SEQUENCE [LARGE SCALE GENOMIC DNA]</scope>
    <source>
        <strain evidence="5 6">NIES-35</strain>
    </source>
</reference>
<evidence type="ECO:0000256" key="3">
    <source>
        <dbReference type="SAM" id="MobiDB-lite"/>
    </source>
</evidence>
<dbReference type="GO" id="GO:0016567">
    <property type="term" value="P:protein ubiquitination"/>
    <property type="evidence" value="ECO:0007669"/>
    <property type="project" value="TreeGrafter"/>
</dbReference>
<evidence type="ECO:0000256" key="1">
    <source>
        <dbReference type="ARBA" id="ARBA00009095"/>
    </source>
</evidence>
<proteinExistence type="inferred from homology"/>
<dbReference type="InterPro" id="IPR003729">
    <property type="entry name" value="Bi_nuclease_dom"/>
</dbReference>
<gene>
    <name evidence="5" type="ORF">Rsub_00573</name>
</gene>
<dbReference type="Gene3D" id="3.10.690.10">
    <property type="entry name" value="Bifunctional nuclease domain"/>
    <property type="match status" value="1"/>
</dbReference>
<protein>
    <recommendedName>
        <fullName evidence="4">BFN domain-containing protein</fullName>
    </recommendedName>
</protein>
<dbReference type="InterPro" id="IPR036104">
    <property type="entry name" value="BFN_sf"/>
</dbReference>
<comment type="similarity">
    <text evidence="1">Belongs to the bifunctional nuclease family.</text>
</comment>
<feature type="compositionally biased region" description="Pro residues" evidence="3">
    <location>
        <begin position="266"/>
        <end position="281"/>
    </location>
</feature>
<dbReference type="GO" id="GO:0004518">
    <property type="term" value="F:nuclease activity"/>
    <property type="evidence" value="ECO:0007669"/>
    <property type="project" value="InterPro"/>
</dbReference>
<dbReference type="Pfam" id="PF02577">
    <property type="entry name" value="BFN_dom"/>
    <property type="match status" value="1"/>
</dbReference>
<dbReference type="OrthoDB" id="566835at2759"/>
<sequence length="404" mass="44377">MPQLSARPIMSCGTARPHMMARAAGLARRAVAARPRPVCRAHAGHEPFPWDDADYAQVQFMPPPFGPILISREQQDTVFKAVLVFQRVNNLALSEDAPALEVFISGDTALGIYALLNGQTTERPMALDVLWQMWQTGREDWKLLRASIVDLRNDVFVARLFFGDPATGEVKWDCDCRPSDATFLAMKSGAPIFVHKRVWNEAATRLRDTHAFEYIRQLHSAQSGKPSEAAAPQAAPHAAQQAGAQHQGAQPAPAQPAPAQRRGGGGPPPARDGPPGPPPVDLPDSGALLPITLLIRDMEEAVAQEDYSLAAQLRDHHWMRLHSDIEMHKGIGAYERARELYVQLKLRIESDIAQAAVGGNLDSFEAGVITRARAEKQREAALRAMKEFRTIDHPPAKLPRRDGA</sequence>
<evidence type="ECO:0000313" key="5">
    <source>
        <dbReference type="EMBL" id="GBF87861.1"/>
    </source>
</evidence>